<evidence type="ECO:0000313" key="2">
    <source>
        <dbReference type="Proteomes" id="UP000825935"/>
    </source>
</evidence>
<dbReference type="EMBL" id="CM035426">
    <property type="protein sequence ID" value="KAH7314799.1"/>
    <property type="molecule type" value="Genomic_DNA"/>
</dbReference>
<dbReference type="Proteomes" id="UP000825935">
    <property type="component" value="Chromosome 21"/>
</dbReference>
<reference evidence="1" key="1">
    <citation type="submission" date="2021-08" db="EMBL/GenBank/DDBJ databases">
        <title>WGS assembly of Ceratopteris richardii.</title>
        <authorList>
            <person name="Marchant D.B."/>
            <person name="Chen G."/>
            <person name="Jenkins J."/>
            <person name="Shu S."/>
            <person name="Leebens-Mack J."/>
            <person name="Grimwood J."/>
            <person name="Schmutz J."/>
            <person name="Soltis P."/>
            <person name="Soltis D."/>
            <person name="Chen Z.-H."/>
        </authorList>
    </citation>
    <scope>NUCLEOTIDE SEQUENCE</scope>
    <source>
        <strain evidence="1">Whitten #5841</strain>
        <tissue evidence="1">Leaf</tissue>
    </source>
</reference>
<name>A0A8T2S820_CERRI</name>
<comment type="caution">
    <text evidence="1">The sequence shown here is derived from an EMBL/GenBank/DDBJ whole genome shotgun (WGS) entry which is preliminary data.</text>
</comment>
<gene>
    <name evidence="1" type="ORF">KP509_21G020900</name>
</gene>
<keyword evidence="2" id="KW-1185">Reference proteome</keyword>
<accession>A0A8T2S820</accession>
<dbReference type="AlphaFoldDB" id="A0A8T2S820"/>
<evidence type="ECO:0000313" key="1">
    <source>
        <dbReference type="EMBL" id="KAH7314799.1"/>
    </source>
</evidence>
<sequence length="56" mass="6368">MMESTESTVGVSDHLFLEVGSVQTYPRLANKASHFPLLFRSEGRPWSFWLTARPSL</sequence>
<protein>
    <submittedName>
        <fullName evidence="1">Uncharacterized protein</fullName>
    </submittedName>
</protein>
<proteinExistence type="predicted"/>
<organism evidence="1 2">
    <name type="scientific">Ceratopteris richardii</name>
    <name type="common">Triangle waterfern</name>
    <dbReference type="NCBI Taxonomy" id="49495"/>
    <lineage>
        <taxon>Eukaryota</taxon>
        <taxon>Viridiplantae</taxon>
        <taxon>Streptophyta</taxon>
        <taxon>Embryophyta</taxon>
        <taxon>Tracheophyta</taxon>
        <taxon>Polypodiopsida</taxon>
        <taxon>Polypodiidae</taxon>
        <taxon>Polypodiales</taxon>
        <taxon>Pteridineae</taxon>
        <taxon>Pteridaceae</taxon>
        <taxon>Parkerioideae</taxon>
        <taxon>Ceratopteris</taxon>
    </lineage>
</organism>
<dbReference type="OrthoDB" id="10624222at2759"/>